<dbReference type="SUPFAM" id="SSF48008">
    <property type="entry name" value="GntR ligand-binding domain-like"/>
    <property type="match status" value="1"/>
</dbReference>
<dbReference type="GO" id="GO:0003677">
    <property type="term" value="F:DNA binding"/>
    <property type="evidence" value="ECO:0007669"/>
    <property type="project" value="UniProtKB-KW"/>
</dbReference>
<dbReference type="EMBL" id="CP048882">
    <property type="protein sequence ID" value="QPP09351.1"/>
    <property type="molecule type" value="Genomic_DNA"/>
</dbReference>
<evidence type="ECO:0000256" key="3">
    <source>
        <dbReference type="ARBA" id="ARBA00023163"/>
    </source>
</evidence>
<reference evidence="6" key="1">
    <citation type="submission" date="2020-02" db="EMBL/GenBank/DDBJ databases">
        <title>Streptomyces sp. ASO4wet.</title>
        <authorList>
            <person name="Risdian C."/>
            <person name="Landwehr W."/>
            <person name="Schupp P."/>
            <person name="Wink J."/>
        </authorList>
    </citation>
    <scope>NUCLEOTIDE SEQUENCE [LARGE SCALE GENOMIC DNA]</scope>
    <source>
        <strain evidence="6">ASO4wet</strain>
    </source>
</reference>
<evidence type="ECO:0000313" key="6">
    <source>
        <dbReference type="Proteomes" id="UP000595046"/>
    </source>
</evidence>
<dbReference type="Proteomes" id="UP000595046">
    <property type="component" value="Chromosome"/>
</dbReference>
<dbReference type="PANTHER" id="PTHR43537">
    <property type="entry name" value="TRANSCRIPTIONAL REGULATOR, GNTR FAMILY"/>
    <property type="match status" value="1"/>
</dbReference>
<dbReference type="Gene3D" id="1.10.10.10">
    <property type="entry name" value="Winged helix-like DNA-binding domain superfamily/Winged helix DNA-binding domain"/>
    <property type="match status" value="1"/>
</dbReference>
<dbReference type="CDD" id="cd07377">
    <property type="entry name" value="WHTH_GntR"/>
    <property type="match status" value="1"/>
</dbReference>
<keyword evidence="6" id="KW-1185">Reference proteome</keyword>
<name>A0A7T1TAE3_9ACTN</name>
<dbReference type="SMART" id="SM00345">
    <property type="entry name" value="HTH_GNTR"/>
    <property type="match status" value="1"/>
</dbReference>
<dbReference type="PANTHER" id="PTHR43537:SF24">
    <property type="entry name" value="GLUCONATE OPERON TRANSCRIPTIONAL REPRESSOR"/>
    <property type="match status" value="1"/>
</dbReference>
<dbReference type="InterPro" id="IPR036390">
    <property type="entry name" value="WH_DNA-bd_sf"/>
</dbReference>
<evidence type="ECO:0000256" key="1">
    <source>
        <dbReference type="ARBA" id="ARBA00023015"/>
    </source>
</evidence>
<dbReference type="InterPro" id="IPR000524">
    <property type="entry name" value="Tscrpt_reg_HTH_GntR"/>
</dbReference>
<accession>A0A7T1TAE3</accession>
<protein>
    <submittedName>
        <fullName evidence="5">GntR family transcriptional regulator</fullName>
    </submittedName>
</protein>
<evidence type="ECO:0000259" key="4">
    <source>
        <dbReference type="PROSITE" id="PS50949"/>
    </source>
</evidence>
<dbReference type="InterPro" id="IPR036388">
    <property type="entry name" value="WH-like_DNA-bd_sf"/>
</dbReference>
<dbReference type="KEGG" id="sbat:G4Z16_26315"/>
<dbReference type="Gene3D" id="1.20.120.530">
    <property type="entry name" value="GntR ligand-binding domain-like"/>
    <property type="match status" value="1"/>
</dbReference>
<proteinExistence type="predicted"/>
<feature type="domain" description="HTH gntR-type" evidence="4">
    <location>
        <begin position="14"/>
        <end position="81"/>
    </location>
</feature>
<dbReference type="SUPFAM" id="SSF46785">
    <property type="entry name" value="Winged helix' DNA-binding domain"/>
    <property type="match status" value="1"/>
</dbReference>
<keyword evidence="2" id="KW-0238">DNA-binding</keyword>
<dbReference type="PRINTS" id="PR00035">
    <property type="entry name" value="HTHGNTR"/>
</dbReference>
<keyword evidence="3" id="KW-0804">Transcription</keyword>
<gene>
    <name evidence="5" type="ORF">G4Z16_26315</name>
</gene>
<dbReference type="RefSeq" id="WP_197353122.1">
    <property type="nucleotide sequence ID" value="NZ_CP048882.1"/>
</dbReference>
<organism evidence="5 6">
    <name type="scientific">Streptomyces bathyalis</name>
    <dbReference type="NCBI Taxonomy" id="2710756"/>
    <lineage>
        <taxon>Bacteria</taxon>
        <taxon>Bacillati</taxon>
        <taxon>Actinomycetota</taxon>
        <taxon>Actinomycetes</taxon>
        <taxon>Kitasatosporales</taxon>
        <taxon>Streptomycetaceae</taxon>
        <taxon>Streptomyces</taxon>
    </lineage>
</organism>
<dbReference type="PROSITE" id="PS50949">
    <property type="entry name" value="HTH_GNTR"/>
    <property type="match status" value="1"/>
</dbReference>
<dbReference type="Pfam" id="PF00392">
    <property type="entry name" value="GntR"/>
    <property type="match status" value="1"/>
</dbReference>
<dbReference type="InterPro" id="IPR011711">
    <property type="entry name" value="GntR_C"/>
</dbReference>
<dbReference type="SMART" id="SM00895">
    <property type="entry name" value="FCD"/>
    <property type="match status" value="1"/>
</dbReference>
<dbReference type="InterPro" id="IPR008920">
    <property type="entry name" value="TF_FadR/GntR_C"/>
</dbReference>
<sequence>MNGLRGVSLGRQAAPLREQVLEVLRNAILDFDLKPGQRLVERELIESLGVSRTTVREVLRELTAEGLVTVIPQKGAVVYAPTPSEAADLYAVRASLEGLAVQRFIERASARHLDRLRDALAEFEKVCATSDDMRELLRAKDGIYDALLAGADSPTVQRILAGVQARVQLLRATSMSQPGRPRKAVEEMRALVEAIADGDVTEALRLSRTHLDNASSTVATVLDDEDGATGEA</sequence>
<evidence type="ECO:0000256" key="2">
    <source>
        <dbReference type="ARBA" id="ARBA00023125"/>
    </source>
</evidence>
<dbReference type="GO" id="GO:0003700">
    <property type="term" value="F:DNA-binding transcription factor activity"/>
    <property type="evidence" value="ECO:0007669"/>
    <property type="project" value="InterPro"/>
</dbReference>
<keyword evidence="1" id="KW-0805">Transcription regulation</keyword>
<dbReference type="Pfam" id="PF07729">
    <property type="entry name" value="FCD"/>
    <property type="match status" value="1"/>
</dbReference>
<dbReference type="AlphaFoldDB" id="A0A7T1TAE3"/>
<evidence type="ECO:0000313" key="5">
    <source>
        <dbReference type="EMBL" id="QPP09351.1"/>
    </source>
</evidence>